<organism evidence="7 8">
    <name type="scientific">Pseudobacter ginsenosidimutans</name>
    <dbReference type="NCBI Taxonomy" id="661488"/>
    <lineage>
        <taxon>Bacteria</taxon>
        <taxon>Pseudomonadati</taxon>
        <taxon>Bacteroidota</taxon>
        <taxon>Chitinophagia</taxon>
        <taxon>Chitinophagales</taxon>
        <taxon>Chitinophagaceae</taxon>
        <taxon>Pseudobacter</taxon>
    </lineage>
</organism>
<dbReference type="Proteomes" id="UP000293874">
    <property type="component" value="Unassembled WGS sequence"/>
</dbReference>
<dbReference type="Pfam" id="PF01804">
    <property type="entry name" value="Penicil_amidase"/>
    <property type="match status" value="1"/>
</dbReference>
<evidence type="ECO:0000256" key="6">
    <source>
        <dbReference type="PIRSR" id="PIRSR001227-2"/>
    </source>
</evidence>
<dbReference type="RefSeq" id="WP_130540659.1">
    <property type="nucleotide sequence ID" value="NZ_CP042431.1"/>
</dbReference>
<feature type="active site" description="Nucleophile" evidence="5">
    <location>
        <position position="285"/>
    </location>
</feature>
<keyword evidence="4" id="KW-0865">Zymogen</keyword>
<sequence length="819" mass="92903">MRLVPLLVSGVITIGLIVALNRPWGPVPPLGSFLSPQHGCWQNAEPADQSFSIDLNFPALKEKVNVYLDDRMVPHVFAQNDHDLYFVQGYLHAKFRLWQMEFQTHAAAGRLSEILGVGPDSAILNNDRNMRRIGMVFGAKNSLKEMESDESTKEVLDAYTAGVNAFVENCTYSELPLEYRLLNYTPEKWSNLKTALFLKYMSYDLSGDENDIEYTNAKSVFPKNIFDKLYPVQPDSLDPIIPKGTHFQTPFVHSVQPLGADSAYFNWKAPAPVQPLNKPDKDNGSNNWAVNGSKTASGFPILCSDPHLGLNLPSLWFEMQLHTPQSNAYGVSFPGAPAIIIGFTDQIAWGVTNSSRDVKDYYTVQFRDASKQQYWFDSTWKSSLIDVEVFKVKDGPDFRDTLAYTTWGPVQYDASFTGAHRTSGEVNLAVRWKAHDGSNELKTFCLLNRATNYDEYLAAIKNFSCPGQNFVFAAKNNDIAIWQQGEFPDKWKRQGDFVMPGDDSTYRWQSMIPQDQNPHMLISGMVPERGFVSSANQLPADSTYPWYLGGSYNLYRGLLINRYLREMSGITVDQMKELQTENYNVMAEMAMPLLLKNIDEESLIGEELTCLNLVRNWNLRNDPKEKAPSIFNHWMELLEAEVWSDEFAAVPKPYIFPERYTMLEGMLKDTAFPFADNIITQQVETIRDVVTAAFKKAVPQLSKIEKNGKLEWSKYKDSGIRHLLRLGPLSRFHLTTGGGADIINATKQFHGPSWRMVVHLREKTEAYGIYPGGQSGNPGSKYYDNMVDDWAKGAYQPLWIMTAEEAKSKQVKHKMTFQK</sequence>
<dbReference type="GO" id="GO:0046872">
    <property type="term" value="F:metal ion binding"/>
    <property type="evidence" value="ECO:0007669"/>
    <property type="project" value="UniProtKB-KW"/>
</dbReference>
<keyword evidence="3" id="KW-0378">Hydrolase</keyword>
<dbReference type="GO" id="GO:0017000">
    <property type="term" value="P:antibiotic biosynthetic process"/>
    <property type="evidence" value="ECO:0007669"/>
    <property type="project" value="InterPro"/>
</dbReference>
<dbReference type="CDD" id="cd03747">
    <property type="entry name" value="Ntn_PGA_like"/>
    <property type="match status" value="1"/>
</dbReference>
<evidence type="ECO:0000256" key="3">
    <source>
        <dbReference type="ARBA" id="ARBA00022801"/>
    </source>
</evidence>
<dbReference type="AlphaFoldDB" id="A0A4Q7N5M3"/>
<evidence type="ECO:0000313" key="8">
    <source>
        <dbReference type="Proteomes" id="UP000293874"/>
    </source>
</evidence>
<dbReference type="Gene3D" id="3.60.20.10">
    <property type="entry name" value="Glutamine Phosphoribosylpyrophosphate, subunit 1, domain 1"/>
    <property type="match status" value="1"/>
</dbReference>
<evidence type="ECO:0000256" key="2">
    <source>
        <dbReference type="ARBA" id="ARBA00022729"/>
    </source>
</evidence>
<dbReference type="PANTHER" id="PTHR34218:SF3">
    <property type="entry name" value="ACYL-HOMOSERINE LACTONE ACYLASE PVDQ"/>
    <property type="match status" value="1"/>
</dbReference>
<feature type="binding site" evidence="6">
    <location>
        <position position="357"/>
    </location>
    <ligand>
        <name>Ca(2+)</name>
        <dbReference type="ChEBI" id="CHEBI:29108"/>
    </ligand>
</feature>
<dbReference type="SUPFAM" id="SSF56235">
    <property type="entry name" value="N-terminal nucleophile aminohydrolases (Ntn hydrolases)"/>
    <property type="match status" value="1"/>
</dbReference>
<comment type="caution">
    <text evidence="7">The sequence shown here is derived from an EMBL/GenBank/DDBJ whole genome shotgun (WGS) entry which is preliminary data.</text>
</comment>
<dbReference type="OrthoDB" id="9759796at2"/>
<feature type="binding site" evidence="6">
    <location>
        <position position="360"/>
    </location>
    <ligand>
        <name>Ca(2+)</name>
        <dbReference type="ChEBI" id="CHEBI:29108"/>
    </ligand>
</feature>
<dbReference type="PANTHER" id="PTHR34218">
    <property type="entry name" value="PEPTIDASE S45 PENICILLIN AMIDASE"/>
    <property type="match status" value="1"/>
</dbReference>
<dbReference type="InterPro" id="IPR043146">
    <property type="entry name" value="Penicillin_amidase_N_B-knob"/>
</dbReference>
<dbReference type="InterPro" id="IPR029055">
    <property type="entry name" value="Ntn_hydrolases_N"/>
</dbReference>
<proteinExistence type="inferred from homology"/>
<keyword evidence="6" id="KW-0106">Calcium</keyword>
<dbReference type="InterPro" id="IPR014395">
    <property type="entry name" value="Pen/GL7ACA/AHL_acylase"/>
</dbReference>
<accession>A0A4Q7N5M3</accession>
<keyword evidence="2" id="KW-0732">Signal</keyword>
<dbReference type="GO" id="GO:0016811">
    <property type="term" value="F:hydrolase activity, acting on carbon-nitrogen (but not peptide) bonds, in linear amides"/>
    <property type="evidence" value="ECO:0007669"/>
    <property type="project" value="InterPro"/>
</dbReference>
<comment type="cofactor">
    <cofactor evidence="6">
        <name>Ca(2+)</name>
        <dbReference type="ChEBI" id="CHEBI:29108"/>
    </cofactor>
    <text evidence="6">Binds 1 Ca(2+) ion per dimer.</text>
</comment>
<dbReference type="InterPro" id="IPR002692">
    <property type="entry name" value="S45"/>
</dbReference>
<reference evidence="7 8" key="1">
    <citation type="submission" date="2019-02" db="EMBL/GenBank/DDBJ databases">
        <title>Genomic Encyclopedia of Type Strains, Phase IV (KMG-IV): sequencing the most valuable type-strain genomes for metagenomic binning, comparative biology and taxonomic classification.</title>
        <authorList>
            <person name="Goeker M."/>
        </authorList>
    </citation>
    <scope>NUCLEOTIDE SEQUENCE [LARGE SCALE GENOMIC DNA]</scope>
    <source>
        <strain evidence="7 8">DSM 18116</strain>
    </source>
</reference>
<dbReference type="Gene3D" id="2.30.120.10">
    <property type="match status" value="1"/>
</dbReference>
<keyword evidence="6" id="KW-0479">Metal-binding</keyword>
<evidence type="ECO:0000256" key="1">
    <source>
        <dbReference type="ARBA" id="ARBA00006586"/>
    </source>
</evidence>
<comment type="similarity">
    <text evidence="1">Belongs to the peptidase S45 family.</text>
</comment>
<dbReference type="EMBL" id="SGXA01000001">
    <property type="protein sequence ID" value="RZS76355.1"/>
    <property type="molecule type" value="Genomic_DNA"/>
</dbReference>
<evidence type="ECO:0000313" key="7">
    <source>
        <dbReference type="EMBL" id="RZS76355.1"/>
    </source>
</evidence>
<evidence type="ECO:0000256" key="4">
    <source>
        <dbReference type="ARBA" id="ARBA00023145"/>
    </source>
</evidence>
<dbReference type="InterPro" id="IPR023343">
    <property type="entry name" value="Penicillin_amidase_dom1"/>
</dbReference>
<dbReference type="PIRSF" id="PIRSF001227">
    <property type="entry name" value="Pen_acylase"/>
    <property type="match status" value="1"/>
</dbReference>
<keyword evidence="8" id="KW-1185">Reference proteome</keyword>
<gene>
    <name evidence="7" type="ORF">EV199_2238</name>
</gene>
<dbReference type="InterPro" id="IPR043147">
    <property type="entry name" value="Penicillin_amidase_A-knob"/>
</dbReference>
<dbReference type="Gene3D" id="1.10.1400.10">
    <property type="match status" value="1"/>
</dbReference>
<dbReference type="Gene3D" id="1.10.439.10">
    <property type="entry name" value="Penicillin Amidohydrolase, domain 1"/>
    <property type="match status" value="1"/>
</dbReference>
<protein>
    <submittedName>
        <fullName evidence="7">Penicillin amidase</fullName>
    </submittedName>
</protein>
<name>A0A4Q7N5M3_9BACT</name>
<evidence type="ECO:0000256" key="5">
    <source>
        <dbReference type="PIRSR" id="PIRSR001227-1"/>
    </source>
</evidence>